<feature type="short sequence motif" description="GXGXXG" evidence="4">
    <location>
        <begin position="22"/>
        <end position="27"/>
    </location>
</feature>
<dbReference type="eggNOG" id="COG4775">
    <property type="taxonomic scope" value="Bacteria"/>
</dbReference>
<dbReference type="InterPro" id="IPR002641">
    <property type="entry name" value="PNPLA_dom"/>
</dbReference>
<dbReference type="Pfam" id="PF01734">
    <property type="entry name" value="Patatin"/>
    <property type="match status" value="1"/>
</dbReference>
<feature type="short sequence motif" description="GXSXG" evidence="4">
    <location>
        <begin position="49"/>
        <end position="53"/>
    </location>
</feature>
<comment type="caution">
    <text evidence="6">The sequence shown here is derived from an EMBL/GenBank/DDBJ whole genome shotgun (WGS) entry which is preliminary data.</text>
</comment>
<reference evidence="6 7" key="1">
    <citation type="journal article" date="2012" name="J. Bacteriol.">
        <title>Genome Sequence of Galbibacter marinum Type Strain ck-I2-15.</title>
        <authorList>
            <person name="Lai Q."/>
            <person name="Li C."/>
            <person name="Shao Z."/>
        </authorList>
    </citation>
    <scope>NUCLEOTIDE SEQUENCE [LARGE SCALE GENOMIC DNA]</scope>
    <source>
        <strain evidence="7">ck-I2-15</strain>
    </source>
</reference>
<gene>
    <name evidence="6" type="ORF">I215_10310</name>
</gene>
<feature type="domain" description="PNPLA" evidence="5">
    <location>
        <begin position="18"/>
        <end position="208"/>
    </location>
</feature>
<dbReference type="SUPFAM" id="SSF52151">
    <property type="entry name" value="FabD/lysophospholipase-like"/>
    <property type="match status" value="1"/>
</dbReference>
<evidence type="ECO:0000256" key="1">
    <source>
        <dbReference type="ARBA" id="ARBA00022801"/>
    </source>
</evidence>
<dbReference type="EMBL" id="AMSG01000014">
    <property type="protein sequence ID" value="EKF54823.1"/>
    <property type="molecule type" value="Genomic_DNA"/>
</dbReference>
<evidence type="ECO:0000256" key="4">
    <source>
        <dbReference type="PROSITE-ProRule" id="PRU01161"/>
    </source>
</evidence>
<dbReference type="PROSITE" id="PS51635">
    <property type="entry name" value="PNPLA"/>
    <property type="match status" value="1"/>
</dbReference>
<dbReference type="CDD" id="cd07205">
    <property type="entry name" value="Pat_PNPLA6_PNPLA7_NTE1_like"/>
    <property type="match status" value="1"/>
</dbReference>
<evidence type="ECO:0000259" key="5">
    <source>
        <dbReference type="PROSITE" id="PS51635"/>
    </source>
</evidence>
<keyword evidence="2 4" id="KW-0442">Lipid degradation</keyword>
<evidence type="ECO:0000313" key="6">
    <source>
        <dbReference type="EMBL" id="EKF54823.1"/>
    </source>
</evidence>
<dbReference type="PANTHER" id="PTHR14226:SF76">
    <property type="entry name" value="NTE FAMILY PROTEIN RSSA"/>
    <property type="match status" value="1"/>
</dbReference>
<evidence type="ECO:0000256" key="2">
    <source>
        <dbReference type="ARBA" id="ARBA00022963"/>
    </source>
</evidence>
<protein>
    <submittedName>
        <fullName evidence="6">Patatin</fullName>
    </submittedName>
</protein>
<feature type="active site" description="Nucleophile" evidence="4">
    <location>
        <position position="51"/>
    </location>
</feature>
<proteinExistence type="predicted"/>
<dbReference type="GO" id="GO:0016042">
    <property type="term" value="P:lipid catabolic process"/>
    <property type="evidence" value="ECO:0007669"/>
    <property type="project" value="UniProtKB-UniRule"/>
</dbReference>
<accession>K2P1G0</accession>
<sequence>MFSSFGQKHNPDDPKVGLVLSGGGAKGLAHIGALKAIEEAGIRVDYIGGTSMGAIVGSLYAAGYSAKQLDSIFRVTNFDILLQDHIPRSSMSFYEKRNYETYIGALPFNDFKVSLPTSLSKGQNLYNLLTKLFFNVEGINDFNKLPIPFFCMATDVETGDPIKIDQGYLPKAVAASAAIPSFFEPVPYQDRLLVDGGVVNNYPVDEVIEMGADIIIGVDVQDSLLERDKLKSAADVLVQINYYNTINAMPEKLKKTDVHIKPDITAFDILSFGKGVEIMQSGYQAAVDQLSTLDSIAELQILKPKPRRPERVKDSFLINKLVFEGNDKYTRAYLKGKLRYTTEQYTTFEEIGTGMSNLAATDNFRSVRYEFHPMDKGYEMVVPVVETKNDMLLKFGLHYDGLYKTAGLINLTRKHLLFDDDVAYFDFILGDNIRYNFHYYLDKGFYWSYGIKSRLNTFDKDVNFRMMNEDLELLYPDINRLDIEMLDLTNQIYMQTVWKEEFTLGVGLEHKLIEIDSKTVAEEGGDEIELERGNFFSTYGYVRFDSLDDKYFPTHGFLFEGDFHWIVMESGYKGDFSPFSIAKAKMGFATPITHNLSFDLFTEGGFHLGNSEVESLRFILGGWGNDFINNFTSFLGYDYMSFGGNGYVKATFNADWEFFKNNHINVTANFANAGNDIFESGEWFTLPDYTGYSVGYGYESIIGPIQAKFNWSPEMNEKFLTFSVGYWF</sequence>
<evidence type="ECO:0000313" key="7">
    <source>
        <dbReference type="Proteomes" id="UP000007364"/>
    </source>
</evidence>
<evidence type="ECO:0000256" key="3">
    <source>
        <dbReference type="ARBA" id="ARBA00023098"/>
    </source>
</evidence>
<dbReference type="eggNOG" id="COG1752">
    <property type="taxonomic scope" value="Bacteria"/>
</dbReference>
<dbReference type="InterPro" id="IPR050301">
    <property type="entry name" value="NTE"/>
</dbReference>
<keyword evidence="3 4" id="KW-0443">Lipid metabolism</keyword>
<dbReference type="PATRIC" id="fig|555500.3.peg.2128"/>
<dbReference type="AlphaFoldDB" id="K2P1G0"/>
<dbReference type="PANTHER" id="PTHR14226">
    <property type="entry name" value="NEUROPATHY TARGET ESTERASE/SWISS CHEESE D.MELANOGASTER"/>
    <property type="match status" value="1"/>
</dbReference>
<dbReference type="Proteomes" id="UP000007364">
    <property type="component" value="Unassembled WGS sequence"/>
</dbReference>
<dbReference type="STRING" id="555500.I215_10310"/>
<dbReference type="InterPro" id="IPR043864">
    <property type="entry name" value="Omp85-like_dom"/>
</dbReference>
<feature type="active site" description="Proton acceptor" evidence="4">
    <location>
        <position position="195"/>
    </location>
</feature>
<dbReference type="GO" id="GO:0016787">
    <property type="term" value="F:hydrolase activity"/>
    <property type="evidence" value="ECO:0007669"/>
    <property type="project" value="UniProtKB-UniRule"/>
</dbReference>
<name>K2P1G0_9FLAO</name>
<organism evidence="6 7">
    <name type="scientific">Galbibacter marinus</name>
    <dbReference type="NCBI Taxonomy" id="555500"/>
    <lineage>
        <taxon>Bacteria</taxon>
        <taxon>Pseudomonadati</taxon>
        <taxon>Bacteroidota</taxon>
        <taxon>Flavobacteriia</taxon>
        <taxon>Flavobacteriales</taxon>
        <taxon>Flavobacteriaceae</taxon>
        <taxon>Galbibacter</taxon>
    </lineage>
</organism>
<feature type="short sequence motif" description="DGA/G" evidence="4">
    <location>
        <begin position="195"/>
        <end position="197"/>
    </location>
</feature>
<keyword evidence="7" id="KW-1185">Reference proteome</keyword>
<dbReference type="InterPro" id="IPR016035">
    <property type="entry name" value="Acyl_Trfase/lysoPLipase"/>
</dbReference>
<dbReference type="Gene3D" id="3.40.1090.10">
    <property type="entry name" value="Cytosolic phospholipase A2 catalytic domain"/>
    <property type="match status" value="1"/>
</dbReference>
<keyword evidence="1 4" id="KW-0378">Hydrolase</keyword>
<dbReference type="Pfam" id="PF19143">
    <property type="entry name" value="Omp85_2"/>
    <property type="match status" value="1"/>
</dbReference>